<evidence type="ECO:0000313" key="8">
    <source>
        <dbReference type="EMBL" id="MEQ2273703.1"/>
    </source>
</evidence>
<comment type="subcellular location">
    <subcellularLocation>
        <location evidence="1">Endoplasmic reticulum</location>
    </subcellularLocation>
    <subcellularLocation>
        <location evidence="2">Golgi apparatus</location>
    </subcellularLocation>
</comment>
<evidence type="ECO:0000256" key="7">
    <source>
        <dbReference type="SAM" id="MobiDB-lite"/>
    </source>
</evidence>
<dbReference type="InterPro" id="IPR040893">
    <property type="entry name" value="RADX"/>
</dbReference>
<evidence type="ECO:0000313" key="9">
    <source>
        <dbReference type="Proteomes" id="UP001444071"/>
    </source>
</evidence>
<feature type="region of interest" description="Disordered" evidence="7">
    <location>
        <begin position="558"/>
        <end position="578"/>
    </location>
</feature>
<evidence type="ECO:0000256" key="2">
    <source>
        <dbReference type="ARBA" id="ARBA00004555"/>
    </source>
</evidence>
<dbReference type="InterPro" id="IPR012340">
    <property type="entry name" value="NA-bd_OB-fold"/>
</dbReference>
<feature type="region of interest" description="Disordered" evidence="7">
    <location>
        <begin position="191"/>
        <end position="211"/>
    </location>
</feature>
<organism evidence="8 9">
    <name type="scientific">Xenotaenia resolanae</name>
    <dbReference type="NCBI Taxonomy" id="208358"/>
    <lineage>
        <taxon>Eukaryota</taxon>
        <taxon>Metazoa</taxon>
        <taxon>Chordata</taxon>
        <taxon>Craniata</taxon>
        <taxon>Vertebrata</taxon>
        <taxon>Euteleostomi</taxon>
        <taxon>Actinopterygii</taxon>
        <taxon>Neopterygii</taxon>
        <taxon>Teleostei</taxon>
        <taxon>Neoteleostei</taxon>
        <taxon>Acanthomorphata</taxon>
        <taxon>Ovalentaria</taxon>
        <taxon>Atherinomorphae</taxon>
        <taxon>Cyprinodontiformes</taxon>
        <taxon>Goodeidae</taxon>
        <taxon>Xenotaenia</taxon>
    </lineage>
</organism>
<dbReference type="CDD" id="cd14855">
    <property type="entry name" value="TRAPPC1_MUM2"/>
    <property type="match status" value="1"/>
</dbReference>
<dbReference type="EMBL" id="JAHRIM010072575">
    <property type="protein sequence ID" value="MEQ2273703.1"/>
    <property type="molecule type" value="Genomic_DNA"/>
</dbReference>
<keyword evidence="3" id="KW-0813">Transport</keyword>
<feature type="region of interest" description="Disordered" evidence="7">
    <location>
        <begin position="593"/>
        <end position="628"/>
    </location>
</feature>
<dbReference type="Gene3D" id="2.40.50.140">
    <property type="entry name" value="Nucleic acid-binding proteins"/>
    <property type="match status" value="1"/>
</dbReference>
<accession>A0ABV0WXX1</accession>
<feature type="compositionally biased region" description="Acidic residues" evidence="7">
    <location>
        <begin position="196"/>
        <end position="205"/>
    </location>
</feature>
<keyword evidence="5" id="KW-0931">ER-Golgi transport</keyword>
<evidence type="ECO:0000256" key="5">
    <source>
        <dbReference type="ARBA" id="ARBA00022892"/>
    </source>
</evidence>
<gene>
    <name evidence="8" type="ORF">XENORESO_007803</name>
</gene>
<name>A0ABV0WXX1_9TELE</name>
<dbReference type="PANTHER" id="PTHR14944">
    <property type="entry name" value="RPA-RELATED PROTEIN RADX"/>
    <property type="match status" value="1"/>
</dbReference>
<dbReference type="InterPro" id="IPR011012">
    <property type="entry name" value="Longin-like_dom_sf"/>
</dbReference>
<proteinExistence type="predicted"/>
<feature type="compositionally biased region" description="Polar residues" evidence="7">
    <location>
        <begin position="610"/>
        <end position="628"/>
    </location>
</feature>
<evidence type="ECO:0000256" key="4">
    <source>
        <dbReference type="ARBA" id="ARBA00022824"/>
    </source>
</evidence>
<dbReference type="Pfam" id="PF17659">
    <property type="entry name" value="RADX"/>
    <property type="match status" value="1"/>
</dbReference>
<dbReference type="Gene3D" id="3.30.450.70">
    <property type="match status" value="1"/>
</dbReference>
<keyword evidence="6" id="KW-0333">Golgi apparatus</keyword>
<reference evidence="8 9" key="1">
    <citation type="submission" date="2021-06" db="EMBL/GenBank/DDBJ databases">
        <authorList>
            <person name="Palmer J.M."/>
        </authorList>
    </citation>
    <scope>NUCLEOTIDE SEQUENCE [LARGE SCALE GENOMIC DNA]</scope>
    <source>
        <strain evidence="8 9">XR_2019</strain>
        <tissue evidence="8">Muscle</tissue>
    </source>
</reference>
<sequence>MAVDGCIFHRTLTRSRPAPNQASSSSPVVCRESLHVVDVRRYSRDQASAIYFPQAVLSGEDLYDVTLTDGDCRLQVTLDPGLNQLVERRVLKLRSPVYNATFSPALSAQLPECPGASADRDSYRLVSVQVRDSADDEEEEGVWRSQVAWDSLPWFGSSGPTGPLVPLRASRSVFLPLWNNVDYSGEVWMEAPPSEDSLEEEDEEEEGRRPSVTVSELRDCFLSGRRGAIQYQLIVRIINKSHLMYYGRTDRNCECPYKVSESTLVLAVLQACDRTGSVCVVLWNSVCVSWYRRLKPGDIISLRHYRVKQHYQAEVDDIEISVNSRNPTAQISVLPESSVSPEYLPPAPSYNFYNSKELLERPQGNLCDVIGLLTFTGRSERVRSKDGRGAGLLQYRWLRLEDGSSDKPIMVKLFSTSQPETHLKLHPVSVVVCTRLKSIRSDQSPDSFYLTNTTYTQVYCTGLGHHSQMSYRKLQQVRIFLQWLRSQDDQQVLGRALIGGFSMYPPPPVSLETFMKERRGELGFLQGSELQRELERLCYREQRTFCLQATVSMVTYSRRGEVSVSTPHPADLSSSRKRRKLLLSETPSKRCPLLTVQTENNNKTDDLTKNRTNPSSNRSGSTGPVPTPVLTSSLVQSGTMSLLIEICCPKSGIIGAAAAIFVSICSTMSGGGVREYRRNEFKLMYGMLFSIRSFVSKMSPQDMKDGFLSFQTSKYRLHYYETPSGLKFVMNTDLSVSNARDTLQHIYSNLYVELVVKNPLCPFSQTLDSELFGTRLDSFIRSLPYYSPRAA</sequence>
<keyword evidence="4" id="KW-0256">Endoplasmic reticulum</keyword>
<keyword evidence="9" id="KW-1185">Reference proteome</keyword>
<dbReference type="InterPro" id="IPR007233">
    <property type="entry name" value="TRAPPC"/>
</dbReference>
<dbReference type="PANTHER" id="PTHR14944:SF3">
    <property type="entry name" value="SI:CH73-71D17.2"/>
    <property type="match status" value="1"/>
</dbReference>
<dbReference type="Proteomes" id="UP001444071">
    <property type="component" value="Unassembled WGS sequence"/>
</dbReference>
<dbReference type="SMART" id="SM01399">
    <property type="entry name" value="Sybindin"/>
    <property type="match status" value="1"/>
</dbReference>
<evidence type="ECO:0000256" key="1">
    <source>
        <dbReference type="ARBA" id="ARBA00004240"/>
    </source>
</evidence>
<evidence type="ECO:0000256" key="3">
    <source>
        <dbReference type="ARBA" id="ARBA00022448"/>
    </source>
</evidence>
<protein>
    <recommendedName>
        <fullName evidence="10">Trafficking protein particle complex subunit</fullName>
    </recommendedName>
</protein>
<dbReference type="SUPFAM" id="SSF64356">
    <property type="entry name" value="SNARE-like"/>
    <property type="match status" value="1"/>
</dbReference>
<evidence type="ECO:0000256" key="6">
    <source>
        <dbReference type="ARBA" id="ARBA00023034"/>
    </source>
</evidence>
<evidence type="ECO:0008006" key="10">
    <source>
        <dbReference type="Google" id="ProtNLM"/>
    </source>
</evidence>
<comment type="caution">
    <text evidence="8">The sequence shown here is derived from an EMBL/GenBank/DDBJ whole genome shotgun (WGS) entry which is preliminary data.</text>
</comment>
<dbReference type="Pfam" id="PF04099">
    <property type="entry name" value="Sybindin"/>
    <property type="match status" value="1"/>
</dbReference>